<keyword evidence="2" id="KW-0813">Transport</keyword>
<dbReference type="PRINTS" id="PR00909">
    <property type="entry name" value="SPERMDNBNDNG"/>
</dbReference>
<dbReference type="GO" id="GO:0019808">
    <property type="term" value="F:polyamine binding"/>
    <property type="evidence" value="ECO:0007669"/>
    <property type="project" value="InterPro"/>
</dbReference>
<dbReference type="SUPFAM" id="SSF53850">
    <property type="entry name" value="Periplasmic binding protein-like II"/>
    <property type="match status" value="1"/>
</dbReference>
<dbReference type="AlphaFoldDB" id="A0A1L8QTC2"/>
<proteinExistence type="predicted"/>
<dbReference type="PANTHER" id="PTHR30222">
    <property type="entry name" value="SPERMIDINE/PUTRESCINE-BINDING PERIPLASMIC PROTEIN"/>
    <property type="match status" value="1"/>
</dbReference>
<evidence type="ECO:0000256" key="3">
    <source>
        <dbReference type="ARBA" id="ARBA00022729"/>
    </source>
</evidence>
<dbReference type="InterPro" id="IPR006059">
    <property type="entry name" value="SBP"/>
</dbReference>
<dbReference type="EMBL" id="JXKD01000006">
    <property type="protein sequence ID" value="OJG10752.1"/>
    <property type="molecule type" value="Genomic_DNA"/>
</dbReference>
<organism evidence="6 7">
    <name type="scientific">Enterococcus aquimarinus</name>
    <dbReference type="NCBI Taxonomy" id="328396"/>
    <lineage>
        <taxon>Bacteria</taxon>
        <taxon>Bacillati</taxon>
        <taxon>Bacillota</taxon>
        <taxon>Bacilli</taxon>
        <taxon>Lactobacillales</taxon>
        <taxon>Enterococcaceae</taxon>
        <taxon>Enterococcus</taxon>
    </lineage>
</organism>
<dbReference type="Gene3D" id="3.40.190.10">
    <property type="entry name" value="Periplasmic binding protein-like II"/>
    <property type="match status" value="2"/>
</dbReference>
<accession>A0A1L8QTC2</accession>
<dbReference type="Pfam" id="PF13416">
    <property type="entry name" value="SBP_bac_8"/>
    <property type="match status" value="1"/>
</dbReference>
<evidence type="ECO:0008006" key="8">
    <source>
        <dbReference type="Google" id="ProtNLM"/>
    </source>
</evidence>
<evidence type="ECO:0000256" key="5">
    <source>
        <dbReference type="PIRSR" id="PIRSR019574-1"/>
    </source>
</evidence>
<evidence type="ECO:0000256" key="2">
    <source>
        <dbReference type="ARBA" id="ARBA00022448"/>
    </source>
</evidence>
<dbReference type="InterPro" id="IPR001188">
    <property type="entry name" value="Sperm_putr-bd"/>
</dbReference>
<reference evidence="6 7" key="1">
    <citation type="submission" date="2014-12" db="EMBL/GenBank/DDBJ databases">
        <title>Draft genome sequences of 29 type strains of Enterococci.</title>
        <authorList>
            <person name="Zhong Z."/>
            <person name="Sun Z."/>
            <person name="Liu W."/>
            <person name="Zhang W."/>
            <person name="Zhang H."/>
        </authorList>
    </citation>
    <scope>NUCLEOTIDE SEQUENCE [LARGE SCALE GENOMIC DNA]</scope>
    <source>
        <strain evidence="6 7">DSM 17690</strain>
    </source>
</reference>
<name>A0A1L8QTC2_9ENTE</name>
<comment type="subcellular location">
    <subcellularLocation>
        <location evidence="1">Periplasm</location>
    </subcellularLocation>
</comment>
<gene>
    <name evidence="6" type="ORF">RU93_GL001965</name>
</gene>
<dbReference type="OrthoDB" id="9769319at2"/>
<protein>
    <recommendedName>
        <fullName evidence="8">Spermidine/putrescine ABC transporter substrate-binding periplasmic protein PotD</fullName>
    </recommendedName>
</protein>
<keyword evidence="3" id="KW-0732">Signal</keyword>
<feature type="binding site" evidence="5">
    <location>
        <position position="52"/>
    </location>
    <ligand>
        <name>spermidine</name>
        <dbReference type="ChEBI" id="CHEBI:57834"/>
    </ligand>
</feature>
<evidence type="ECO:0000256" key="4">
    <source>
        <dbReference type="ARBA" id="ARBA00022764"/>
    </source>
</evidence>
<dbReference type="PANTHER" id="PTHR30222:SF17">
    <property type="entry name" value="SPERMIDINE_PUTRESCINE-BINDING PERIPLASMIC PROTEIN"/>
    <property type="match status" value="1"/>
</dbReference>
<evidence type="ECO:0000313" key="7">
    <source>
        <dbReference type="Proteomes" id="UP000182149"/>
    </source>
</evidence>
<dbReference type="PIRSF" id="PIRSF019574">
    <property type="entry name" value="Periplasmic_polyamine_BP"/>
    <property type="match status" value="1"/>
</dbReference>
<evidence type="ECO:0000256" key="1">
    <source>
        <dbReference type="ARBA" id="ARBA00004418"/>
    </source>
</evidence>
<sequence>MKRLGIFFGGITLLLAVLFGTRLWIQQAQATSSSEEAAGDTKQTLTIFNWGEYIDPELIAKFEQESGYHVIYSTFDSNEGMETKIKQGGTSYDLVFPSESIIPRMLENELLIPLDHQKIEGMEQLSSFLMNQSFDPNNQYSLPYFWGTLGLMVNTEQVDVKDVQRWDDLWHPRFKNKLLVIDGSRETMGISMQSMGISLNEKNREKVEATIEKLDTLRPNVQAVLTDEIKTLMIQGDAPIGLGYSGDAAYVMAENPAIKYVVPEDGGVIWTDNFAIPRTVKNLDGAYAFINFMLRTENAKQNAEYVGYATPHEGAKALLPKELTEDEVFYPSETALAQMEHYEYLGQETLELYNDLFLEWKMGL</sequence>
<dbReference type="CDD" id="cd13663">
    <property type="entry name" value="PBP2_PotD_PotF_like_2"/>
    <property type="match status" value="1"/>
</dbReference>
<dbReference type="STRING" id="328396.RU93_GL001965"/>
<dbReference type="GO" id="GO:0042597">
    <property type="term" value="C:periplasmic space"/>
    <property type="evidence" value="ECO:0007669"/>
    <property type="project" value="UniProtKB-SubCell"/>
</dbReference>
<keyword evidence="7" id="KW-1185">Reference proteome</keyword>
<dbReference type="GO" id="GO:0015846">
    <property type="term" value="P:polyamine transport"/>
    <property type="evidence" value="ECO:0007669"/>
    <property type="project" value="InterPro"/>
</dbReference>
<dbReference type="Proteomes" id="UP000182149">
    <property type="component" value="Unassembled WGS sequence"/>
</dbReference>
<comment type="caution">
    <text evidence="6">The sequence shown here is derived from an EMBL/GenBank/DDBJ whole genome shotgun (WGS) entry which is preliminary data.</text>
</comment>
<evidence type="ECO:0000313" key="6">
    <source>
        <dbReference type="EMBL" id="OJG10752.1"/>
    </source>
</evidence>
<keyword evidence="4" id="KW-0574">Periplasm</keyword>
<dbReference type="RefSeq" id="WP_071874671.1">
    <property type="nucleotide sequence ID" value="NZ_JBHSHF010000021.1"/>
</dbReference>